<feature type="transmembrane region" description="Helical" evidence="6">
    <location>
        <begin position="924"/>
        <end position="944"/>
    </location>
</feature>
<dbReference type="AlphaFoldDB" id="A0ABD3VLZ7"/>
<evidence type="ECO:0000256" key="7">
    <source>
        <dbReference type="SAM" id="SignalP"/>
    </source>
</evidence>
<evidence type="ECO:0000256" key="2">
    <source>
        <dbReference type="ARBA" id="ARBA00022692"/>
    </source>
</evidence>
<feature type="signal peptide" evidence="7">
    <location>
        <begin position="1"/>
        <end position="16"/>
    </location>
</feature>
<dbReference type="InterPro" id="IPR017981">
    <property type="entry name" value="GPCR_2-like_7TM"/>
</dbReference>
<gene>
    <name evidence="9" type="ORF">ACJMK2_008391</name>
</gene>
<dbReference type="PANTHER" id="PTHR45902">
    <property type="entry name" value="LATROPHILIN RECEPTOR-LIKE PROTEIN A"/>
    <property type="match status" value="1"/>
</dbReference>
<keyword evidence="4 6" id="KW-0472">Membrane</keyword>
<evidence type="ECO:0000313" key="9">
    <source>
        <dbReference type="EMBL" id="KAL3862425.1"/>
    </source>
</evidence>
<accession>A0ABD3VLZ7</accession>
<name>A0ABD3VLZ7_SINWO</name>
<feature type="chain" id="PRO_5044843314" description="G-protein coupled receptors family 2 profile 2 domain-containing protein" evidence="7">
    <location>
        <begin position="17"/>
        <end position="1166"/>
    </location>
</feature>
<evidence type="ECO:0000256" key="4">
    <source>
        <dbReference type="ARBA" id="ARBA00023136"/>
    </source>
</evidence>
<feature type="transmembrane region" description="Helical" evidence="6">
    <location>
        <begin position="1053"/>
        <end position="1077"/>
    </location>
</feature>
<evidence type="ECO:0000313" key="10">
    <source>
        <dbReference type="Proteomes" id="UP001634394"/>
    </source>
</evidence>
<dbReference type="EMBL" id="JBJQND010000011">
    <property type="protein sequence ID" value="KAL3862425.1"/>
    <property type="molecule type" value="Genomic_DNA"/>
</dbReference>
<feature type="transmembrane region" description="Helical" evidence="6">
    <location>
        <begin position="847"/>
        <end position="866"/>
    </location>
</feature>
<dbReference type="Pfam" id="PF00002">
    <property type="entry name" value="7tm_2"/>
    <property type="match status" value="1"/>
</dbReference>
<sequence length="1166" mass="130112">MKKMPWLFMLLAVAHSVPVTKDGDYKDNVGGIFGQSYPQRRNGVLSGIQEQTGFPLAAARLPVLLQNERSLLEDLFKGIKEKPKENSSIISEKRDQRSAITDLSINLDNPLPVVDHGDVIDLAVFYKKRGGECKQVYGYGPGPIYVISRCPITSQLANTNSLCETTPPELRIEDTHNNMIDLITTPVQDINGLVYKNVYCAQCNDAFQVTAWRTTLECENMLPLEVSNGFEKMILMREFTEKSFCTRKMKPVVLKMIHQCPKEDVLTTNGHGTHQVRVSSSKGQNMSPFPLSFSILMNFGFDGKTHILFSTAPEEQYQSITCKKNEIYDPKYNLCRAVICDEGYELVEGMCEPMSQFESNGNMFTDGNIDELQNVDDITEVTLTIKNVSSSVRTLLGLNGIEYLLKMQFADILNITVDRIRNVTVKILESSSHNQENHIEFHRVRPTTVANQADDEMILDDQLSAGLPSKTRKGNAGQSGLAKGNKSLTKEMDSVIPSNSNSSAHSWNSSAAKTGNIDSKELNLGTSKSSKATLPIGVSRNEVFTEDDTHVMVNGSSHVNNKDESINVTEALKAKARLNKSNSEKNKELQDTATSIAVQVMFLLFPAHENKTQARSVKNVVQTMSDMIDSNSFMMTINGTDLKFQSLENGTKPLSMDMWCTKGIQKFVMEGDFDVVIVHNDTTGRNETKVYVNATHSIYGPGEFDLTVSVDGTVGNLSEAIVTSFVFVCVMPRIVQKECVRITLNRLEYQLLSNKSILFSDKLYNLNEYHYADEAAETVRVCAPDWISMQSMHSNKWALVCGNSLLKLALAESYLTFGLGILSLLATMSVLLTYLQFGKLRNLPGVNTVNLTLALFLGELVFITSGYMKPHYNWLCSAVGMLLHYLFLASFFWMNVMSYDVFRTFANKCILTHIRSKTKYLPRYALYAWGSPAVIVGICAFVDFSQLFNNVRVGYGGTVQASPFSENENPRGSEEDVSQNKTTASGQHVYQIGCWIQEPVAAVISFGAPMILILLSNFVMFTRTIICIRASTKSTFLNTRRSSKGHIIGKDDVMLYIRMSTVMGFTWIFGLASSIISAFAGPPSKTICIVLHVFGILFIIFNCSQGLFIFFAFVANKRVTSLYRAKFRKWRRRRNFPSSSSQVTIISATGSLQQTPTFQEGFDPTK</sequence>
<evidence type="ECO:0000256" key="5">
    <source>
        <dbReference type="SAM" id="MobiDB-lite"/>
    </source>
</evidence>
<dbReference type="Proteomes" id="UP001634394">
    <property type="component" value="Unassembled WGS sequence"/>
</dbReference>
<evidence type="ECO:0000259" key="8">
    <source>
        <dbReference type="PROSITE" id="PS50261"/>
    </source>
</evidence>
<feature type="transmembrane region" description="Helical" evidence="6">
    <location>
        <begin position="1010"/>
        <end position="1032"/>
    </location>
</feature>
<dbReference type="GO" id="GO:0016020">
    <property type="term" value="C:membrane"/>
    <property type="evidence" value="ECO:0007669"/>
    <property type="project" value="UniProtKB-SubCell"/>
</dbReference>
<dbReference type="Gene3D" id="1.20.1070.10">
    <property type="entry name" value="Rhodopsin 7-helix transmembrane proteins"/>
    <property type="match status" value="1"/>
</dbReference>
<feature type="compositionally biased region" description="Low complexity" evidence="5">
    <location>
        <begin position="498"/>
        <end position="512"/>
    </location>
</feature>
<organism evidence="9 10">
    <name type="scientific">Sinanodonta woodiana</name>
    <name type="common">Chinese pond mussel</name>
    <name type="synonym">Anodonta woodiana</name>
    <dbReference type="NCBI Taxonomy" id="1069815"/>
    <lineage>
        <taxon>Eukaryota</taxon>
        <taxon>Metazoa</taxon>
        <taxon>Spiralia</taxon>
        <taxon>Lophotrochozoa</taxon>
        <taxon>Mollusca</taxon>
        <taxon>Bivalvia</taxon>
        <taxon>Autobranchia</taxon>
        <taxon>Heteroconchia</taxon>
        <taxon>Palaeoheterodonta</taxon>
        <taxon>Unionida</taxon>
        <taxon>Unionoidea</taxon>
        <taxon>Unionidae</taxon>
        <taxon>Unioninae</taxon>
        <taxon>Sinanodonta</taxon>
    </lineage>
</organism>
<dbReference type="InterPro" id="IPR053231">
    <property type="entry name" value="GPCR_LN-TM7"/>
</dbReference>
<feature type="region of interest" description="Disordered" evidence="5">
    <location>
        <begin position="466"/>
        <end position="524"/>
    </location>
</feature>
<keyword evidence="7" id="KW-0732">Signal</keyword>
<comment type="subcellular location">
    <subcellularLocation>
        <location evidence="1">Membrane</location>
        <topology evidence="1">Multi-pass membrane protein</topology>
    </subcellularLocation>
</comment>
<keyword evidence="2 6" id="KW-0812">Transmembrane</keyword>
<evidence type="ECO:0000256" key="6">
    <source>
        <dbReference type="SAM" id="Phobius"/>
    </source>
</evidence>
<protein>
    <recommendedName>
        <fullName evidence="8">G-protein coupled receptors family 2 profile 2 domain-containing protein</fullName>
    </recommendedName>
</protein>
<reference evidence="9 10" key="1">
    <citation type="submission" date="2024-11" db="EMBL/GenBank/DDBJ databases">
        <title>Chromosome-level genome assembly of the freshwater bivalve Anodonta woodiana.</title>
        <authorList>
            <person name="Chen X."/>
        </authorList>
    </citation>
    <scope>NUCLEOTIDE SEQUENCE [LARGE SCALE GENOMIC DNA]</scope>
    <source>
        <strain evidence="9">MN2024</strain>
        <tissue evidence="9">Gills</tissue>
    </source>
</reference>
<feature type="transmembrane region" description="Helical" evidence="6">
    <location>
        <begin position="872"/>
        <end position="893"/>
    </location>
</feature>
<keyword evidence="10" id="KW-1185">Reference proteome</keyword>
<dbReference type="PROSITE" id="PS50261">
    <property type="entry name" value="G_PROTEIN_RECEP_F2_4"/>
    <property type="match status" value="1"/>
</dbReference>
<feature type="domain" description="G-protein coupled receptors family 2 profile 2" evidence="8">
    <location>
        <begin position="812"/>
        <end position="1117"/>
    </location>
</feature>
<dbReference type="CDD" id="cd15039">
    <property type="entry name" value="7tmB3_Methuselah-like"/>
    <property type="match status" value="1"/>
</dbReference>
<feature type="transmembrane region" description="Helical" evidence="6">
    <location>
        <begin position="814"/>
        <end position="835"/>
    </location>
</feature>
<feature type="transmembrane region" description="Helical" evidence="6">
    <location>
        <begin position="1089"/>
        <end position="1114"/>
    </location>
</feature>
<comment type="caution">
    <text evidence="9">The sequence shown here is derived from an EMBL/GenBank/DDBJ whole genome shotgun (WGS) entry which is preliminary data.</text>
</comment>
<dbReference type="InterPro" id="IPR000832">
    <property type="entry name" value="GPCR_2_secretin-like"/>
</dbReference>
<evidence type="ECO:0000256" key="1">
    <source>
        <dbReference type="ARBA" id="ARBA00004141"/>
    </source>
</evidence>
<keyword evidence="3 6" id="KW-1133">Transmembrane helix</keyword>
<proteinExistence type="predicted"/>
<evidence type="ECO:0000256" key="3">
    <source>
        <dbReference type="ARBA" id="ARBA00022989"/>
    </source>
</evidence>
<dbReference type="PANTHER" id="PTHR45902:SF1">
    <property type="entry name" value="LATROPHILIN RECEPTOR-LIKE PROTEIN A"/>
    <property type="match status" value="1"/>
</dbReference>